<dbReference type="Gene3D" id="1.10.10.60">
    <property type="entry name" value="Homeodomain-like"/>
    <property type="match status" value="2"/>
</dbReference>
<organism evidence="6 7">
    <name type="scientific">Croceitalea marina</name>
    <dbReference type="NCBI Taxonomy" id="1775166"/>
    <lineage>
        <taxon>Bacteria</taxon>
        <taxon>Pseudomonadati</taxon>
        <taxon>Bacteroidota</taxon>
        <taxon>Flavobacteriia</taxon>
        <taxon>Flavobacteriales</taxon>
        <taxon>Flavobacteriaceae</taxon>
        <taxon>Croceitalea</taxon>
    </lineage>
</organism>
<proteinExistence type="predicted"/>
<evidence type="ECO:0000256" key="1">
    <source>
        <dbReference type="ARBA" id="ARBA00023015"/>
    </source>
</evidence>
<dbReference type="PANTHER" id="PTHR43280">
    <property type="entry name" value="ARAC-FAMILY TRANSCRIPTIONAL REGULATOR"/>
    <property type="match status" value="1"/>
</dbReference>
<feature type="domain" description="HTH araC/xylS-type" evidence="5">
    <location>
        <begin position="237"/>
        <end position="345"/>
    </location>
</feature>
<accession>A0ABW5MXU6</accession>
<dbReference type="EMBL" id="JBHULB010000008">
    <property type="protein sequence ID" value="MFD2586973.1"/>
    <property type="molecule type" value="Genomic_DNA"/>
</dbReference>
<evidence type="ECO:0000259" key="5">
    <source>
        <dbReference type="PROSITE" id="PS01124"/>
    </source>
</evidence>
<dbReference type="SMART" id="SM00342">
    <property type="entry name" value="HTH_ARAC"/>
    <property type="match status" value="1"/>
</dbReference>
<keyword evidence="4" id="KW-0472">Membrane</keyword>
<dbReference type="PROSITE" id="PS00041">
    <property type="entry name" value="HTH_ARAC_FAMILY_1"/>
    <property type="match status" value="1"/>
</dbReference>
<dbReference type="Pfam" id="PF12833">
    <property type="entry name" value="HTH_18"/>
    <property type="match status" value="1"/>
</dbReference>
<feature type="transmembrane region" description="Helical" evidence="4">
    <location>
        <begin position="12"/>
        <end position="33"/>
    </location>
</feature>
<evidence type="ECO:0000313" key="6">
    <source>
        <dbReference type="EMBL" id="MFD2586973.1"/>
    </source>
</evidence>
<comment type="caution">
    <text evidence="6">The sequence shown here is derived from an EMBL/GenBank/DDBJ whole genome shotgun (WGS) entry which is preliminary data.</text>
</comment>
<keyword evidence="3" id="KW-0804">Transcription</keyword>
<dbReference type="SUPFAM" id="SSF46689">
    <property type="entry name" value="Homeodomain-like"/>
    <property type="match status" value="1"/>
</dbReference>
<evidence type="ECO:0000256" key="4">
    <source>
        <dbReference type="SAM" id="Phobius"/>
    </source>
</evidence>
<dbReference type="Proteomes" id="UP001597526">
    <property type="component" value="Unassembled WGS sequence"/>
</dbReference>
<dbReference type="InterPro" id="IPR009057">
    <property type="entry name" value="Homeodomain-like_sf"/>
</dbReference>
<keyword evidence="4" id="KW-1133">Transmembrane helix</keyword>
<feature type="transmembrane region" description="Helical" evidence="4">
    <location>
        <begin position="161"/>
        <end position="187"/>
    </location>
</feature>
<feature type="transmembrane region" description="Helical" evidence="4">
    <location>
        <begin position="193"/>
        <end position="210"/>
    </location>
</feature>
<reference evidence="7" key="1">
    <citation type="journal article" date="2019" name="Int. J. Syst. Evol. Microbiol.">
        <title>The Global Catalogue of Microorganisms (GCM) 10K type strain sequencing project: providing services to taxonomists for standard genome sequencing and annotation.</title>
        <authorList>
            <consortium name="The Broad Institute Genomics Platform"/>
            <consortium name="The Broad Institute Genome Sequencing Center for Infectious Disease"/>
            <person name="Wu L."/>
            <person name="Ma J."/>
        </authorList>
    </citation>
    <scope>NUCLEOTIDE SEQUENCE [LARGE SCALE GENOMIC DNA]</scope>
    <source>
        <strain evidence="7">KCTC 52368</strain>
    </source>
</reference>
<dbReference type="InterPro" id="IPR020449">
    <property type="entry name" value="Tscrpt_reg_AraC-type_HTH"/>
</dbReference>
<name>A0ABW5MXU6_9FLAO</name>
<dbReference type="PANTHER" id="PTHR43280:SF29">
    <property type="entry name" value="ARAC-FAMILY TRANSCRIPTIONAL REGULATOR"/>
    <property type="match status" value="1"/>
</dbReference>
<keyword evidence="4" id="KW-0812">Transmembrane</keyword>
<evidence type="ECO:0000313" key="7">
    <source>
        <dbReference type="Proteomes" id="UP001597526"/>
    </source>
</evidence>
<keyword evidence="2" id="KW-0238">DNA-binding</keyword>
<evidence type="ECO:0000256" key="2">
    <source>
        <dbReference type="ARBA" id="ARBA00023125"/>
    </source>
</evidence>
<gene>
    <name evidence="6" type="ORF">ACFSQJ_08525</name>
</gene>
<feature type="transmembrane region" description="Helical" evidence="4">
    <location>
        <begin position="119"/>
        <end position="141"/>
    </location>
</feature>
<dbReference type="PROSITE" id="PS01124">
    <property type="entry name" value="HTH_ARAC_FAMILY_2"/>
    <property type="match status" value="1"/>
</dbReference>
<feature type="transmembrane region" description="Helical" evidence="4">
    <location>
        <begin position="53"/>
        <end position="69"/>
    </location>
</feature>
<keyword evidence="7" id="KW-1185">Reference proteome</keyword>
<feature type="transmembrane region" description="Helical" evidence="4">
    <location>
        <begin position="81"/>
        <end position="99"/>
    </location>
</feature>
<protein>
    <submittedName>
        <fullName evidence="6">Helix-turn-helix domain-containing protein</fullName>
    </submittedName>
</protein>
<evidence type="ECO:0000256" key="3">
    <source>
        <dbReference type="ARBA" id="ARBA00023163"/>
    </source>
</evidence>
<sequence>MFFFFKNKENQKAFIFYALFLFSLSFFNLIYAFHILGIEKFAGIPVSSFPFPYKYLIGVGFYFYIKSQVFKDKNTILKKEYLLFLPALFYGVLRMYWYVNLHTGIDKDIFFKVYKTGFFVYNEFAYLIFNLVLVFFSIRFLRRNSTEIKGLRKVRKNWNWLLKFSYVFTAFTIVNLIHQVLVTIAGLQDNGQLYLIILVINTIYIYWVGLESLTKSQFLFNQFSLKQHSNNTSKPSHSLAHKFEDYIAKEEIFTNKSLKVSDFAPLLNVTEKELSLYIHETFDMSFSDYINQQRVEKVKKQLQSDDQKKYTLVAIAENAGFSSKSSFNAVFKKFTGLTPSQYKSTLKK</sequence>
<keyword evidence="1" id="KW-0805">Transcription regulation</keyword>
<dbReference type="InterPro" id="IPR018060">
    <property type="entry name" value="HTH_AraC"/>
</dbReference>
<dbReference type="PRINTS" id="PR00032">
    <property type="entry name" value="HTHARAC"/>
</dbReference>
<dbReference type="InterPro" id="IPR018062">
    <property type="entry name" value="HTH_AraC-typ_CS"/>
</dbReference>